<keyword evidence="3" id="KW-1185">Reference proteome</keyword>
<evidence type="ECO:0000259" key="1">
    <source>
        <dbReference type="Pfam" id="PF01425"/>
    </source>
</evidence>
<dbReference type="Proteomes" id="UP001335737">
    <property type="component" value="Unassembled WGS sequence"/>
</dbReference>
<dbReference type="PANTHER" id="PTHR43372">
    <property type="entry name" value="FATTY-ACID AMIDE HYDROLASE"/>
    <property type="match status" value="1"/>
</dbReference>
<dbReference type="InterPro" id="IPR020556">
    <property type="entry name" value="Amidase_CS"/>
</dbReference>
<name>A0ABU6KIL4_9BACI</name>
<comment type="caution">
    <text evidence="2">The sequence shown here is derived from an EMBL/GenBank/DDBJ whole genome shotgun (WGS) entry which is preliminary data.</text>
</comment>
<sequence length="481" mass="53774">MSNYITPLDQKVLSMDAFGIAESIRNEEFTSEEAVTAYINHIKKLNPVINAVVEERFKQALTEAKEMDQLLLSSSTIGPLHGVPISVKESLHVANMKTTGGLEHRQDLIARYDADVITELKKAGAIIIAKTNTPALCFCQETENKLYGRTNNPWDVTRTAGGSSGGEGALLAVGGASVGIGSDIGGSIRFPSHFNGVVGFKPGMFQVSAEGHFPRIDEKLQERMLSVGPMGKSVRDMELVYNIISYNSTSTQSLNDYKIEILPNNINYPLTDNTKGILDAVENFLTTSYSIKRSTPPFFEDSALLWQEIMSINGSELIEKEAYNHDRSNPITSFFKEKLTERTSIHPYLSWAIIGAKLFKPSKNRIREIEAIIKREEDNLAEYLVDRLLIFPVYHSGALLHGNVFKEIFSIRRTFLEYMPYVAYANVWGLPSLTIPVGTDEHKMPISIQIMSCNGNEDAIFRLGKIIEKKFRGYIRCSRLD</sequence>
<organism evidence="2 3">
    <name type="scientific">Virgibacillus tibetensis</name>
    <dbReference type="NCBI Taxonomy" id="3042313"/>
    <lineage>
        <taxon>Bacteria</taxon>
        <taxon>Bacillati</taxon>
        <taxon>Bacillota</taxon>
        <taxon>Bacilli</taxon>
        <taxon>Bacillales</taxon>
        <taxon>Bacillaceae</taxon>
        <taxon>Virgibacillus</taxon>
    </lineage>
</organism>
<dbReference type="InterPro" id="IPR036928">
    <property type="entry name" value="AS_sf"/>
</dbReference>
<evidence type="ECO:0000313" key="2">
    <source>
        <dbReference type="EMBL" id="MEC5424951.1"/>
    </source>
</evidence>
<dbReference type="EMBL" id="JARZFX010000009">
    <property type="protein sequence ID" value="MEC5424951.1"/>
    <property type="molecule type" value="Genomic_DNA"/>
</dbReference>
<dbReference type="SUPFAM" id="SSF75304">
    <property type="entry name" value="Amidase signature (AS) enzymes"/>
    <property type="match status" value="1"/>
</dbReference>
<reference evidence="2 3" key="1">
    <citation type="journal article" date="2024" name="Int. J. Syst. Evol. Microbiol.">
        <title>Virgibacillus tibetensis sp. nov., isolated from salt lake on the Tibetan Plateau of China.</title>
        <authorList>
            <person name="Phurbu D."/>
            <person name="Liu Z.-X."/>
            <person name="Wang R."/>
            <person name="Zheng Y.-Y."/>
            <person name="Liu H.-C."/>
            <person name="Zhou Y.-G."/>
            <person name="Yu Y.-J."/>
            <person name="Li A.-H."/>
        </authorList>
    </citation>
    <scope>NUCLEOTIDE SEQUENCE [LARGE SCALE GENOMIC DNA]</scope>
    <source>
        <strain evidence="2 3">C22-A2</strain>
    </source>
</reference>
<dbReference type="RefSeq" id="WP_327608507.1">
    <property type="nucleotide sequence ID" value="NZ_JARZFX010000009.1"/>
</dbReference>
<gene>
    <name evidence="2" type="ORF">QGM71_15800</name>
</gene>
<dbReference type="PANTHER" id="PTHR43372:SF4">
    <property type="entry name" value="FATTY-ACID AMIDE HYDROLASE 2"/>
    <property type="match status" value="1"/>
</dbReference>
<evidence type="ECO:0000313" key="3">
    <source>
        <dbReference type="Proteomes" id="UP001335737"/>
    </source>
</evidence>
<dbReference type="PROSITE" id="PS00571">
    <property type="entry name" value="AMIDASES"/>
    <property type="match status" value="1"/>
</dbReference>
<feature type="domain" description="Amidase" evidence="1">
    <location>
        <begin position="33"/>
        <end position="460"/>
    </location>
</feature>
<dbReference type="Pfam" id="PF01425">
    <property type="entry name" value="Amidase"/>
    <property type="match status" value="1"/>
</dbReference>
<dbReference type="InterPro" id="IPR023631">
    <property type="entry name" value="Amidase_dom"/>
</dbReference>
<dbReference type="Gene3D" id="3.90.1300.10">
    <property type="entry name" value="Amidase signature (AS) domain"/>
    <property type="match status" value="1"/>
</dbReference>
<proteinExistence type="predicted"/>
<accession>A0ABU6KIL4</accession>
<protein>
    <submittedName>
        <fullName evidence="2">Amidase</fullName>
    </submittedName>
</protein>
<dbReference type="InterPro" id="IPR052739">
    <property type="entry name" value="FAAH2"/>
</dbReference>